<evidence type="ECO:0000256" key="7">
    <source>
        <dbReference type="ARBA" id="ARBA00023136"/>
    </source>
</evidence>
<dbReference type="PANTHER" id="PTHR13460:SF0">
    <property type="entry name" value="MALECTIN"/>
    <property type="match status" value="1"/>
</dbReference>
<evidence type="ECO:0000256" key="8">
    <source>
        <dbReference type="ARBA" id="ARBA00023180"/>
    </source>
</evidence>
<proteinExistence type="inferred from homology"/>
<evidence type="ECO:0000313" key="14">
    <source>
        <dbReference type="Proteomes" id="UP001311799"/>
    </source>
</evidence>
<evidence type="ECO:0000256" key="3">
    <source>
        <dbReference type="ARBA" id="ARBA00022692"/>
    </source>
</evidence>
<keyword evidence="5" id="KW-0256">Endoplasmic reticulum</keyword>
<evidence type="ECO:0000259" key="12">
    <source>
        <dbReference type="Pfam" id="PF11721"/>
    </source>
</evidence>
<organism evidence="13 14">
    <name type="scientific">Cryptosporidium xiaoi</name>
    <dbReference type="NCBI Taxonomy" id="659607"/>
    <lineage>
        <taxon>Eukaryota</taxon>
        <taxon>Sar</taxon>
        <taxon>Alveolata</taxon>
        <taxon>Apicomplexa</taxon>
        <taxon>Conoidasida</taxon>
        <taxon>Coccidia</taxon>
        <taxon>Eucoccidiorida</taxon>
        <taxon>Eimeriorina</taxon>
        <taxon>Cryptosporidiidae</taxon>
        <taxon>Cryptosporidium</taxon>
    </lineage>
</organism>
<feature type="signal peptide" evidence="11">
    <location>
        <begin position="1"/>
        <end position="22"/>
    </location>
</feature>
<comment type="similarity">
    <text evidence="2">Belongs to the malectin family.</text>
</comment>
<keyword evidence="14" id="KW-1185">Reference proteome</keyword>
<dbReference type="PANTHER" id="PTHR13460">
    <property type="match status" value="1"/>
</dbReference>
<reference evidence="13 14" key="1">
    <citation type="submission" date="2023-10" db="EMBL/GenBank/DDBJ databases">
        <title>Comparative genomics analysis reveals potential genetic determinants of host preference in Cryptosporidium xiaoi.</title>
        <authorList>
            <person name="Xiao L."/>
            <person name="Li J."/>
        </authorList>
    </citation>
    <scope>NUCLEOTIDE SEQUENCE [LARGE SCALE GENOMIC DNA]</scope>
    <source>
        <strain evidence="13 14">52996</strain>
    </source>
</reference>
<sequence length="283" mass="32090">MKLRITCIALIFLLCRAATAKSEVIYAVNCGGPKYYSEVEDILYLEDNGYNGGIDTDSGKNLSPFPYVEDDVVYRTERYTMEKSLQYMIKLEKLKPGKFTIVLKFSEVHFREVGRKTFSISIGNVLFKQKLDIFKEVGYGVPLEEYIECEYDGNKITLDGTEVTQGFSKDEMLLIVALFKQEDNPKINAIVVYQNSISQVPKIERPQPIISIEEVLLRINKEGQKPNIIDNPIYIINEPAINKIDLSIIESIINISTTIPGLITLTIFTVGILRISMIILNTK</sequence>
<keyword evidence="6 10" id="KW-1133">Transmembrane helix</keyword>
<name>A0AAV9XY98_9CRYT</name>
<feature type="domain" description="Malectin" evidence="12">
    <location>
        <begin position="24"/>
        <end position="190"/>
    </location>
</feature>
<evidence type="ECO:0000256" key="2">
    <source>
        <dbReference type="ARBA" id="ARBA00009141"/>
    </source>
</evidence>
<dbReference type="InterPro" id="IPR039155">
    <property type="entry name" value="MLEC"/>
</dbReference>
<keyword evidence="8" id="KW-0325">Glycoprotein</keyword>
<dbReference type="Gene3D" id="2.60.120.430">
    <property type="entry name" value="Galactose-binding lectin"/>
    <property type="match status" value="1"/>
</dbReference>
<dbReference type="EMBL" id="JAWDEY010000011">
    <property type="protein sequence ID" value="KAK6589703.1"/>
    <property type="molecule type" value="Genomic_DNA"/>
</dbReference>
<dbReference type="InterPro" id="IPR021720">
    <property type="entry name" value="Malectin_dom"/>
</dbReference>
<keyword evidence="7 10" id="KW-0472">Membrane</keyword>
<feature type="chain" id="PRO_5043911763" evidence="11">
    <location>
        <begin position="23"/>
        <end position="283"/>
    </location>
</feature>
<evidence type="ECO:0000313" key="13">
    <source>
        <dbReference type="EMBL" id="KAK6589703.1"/>
    </source>
</evidence>
<dbReference type="GO" id="GO:0005789">
    <property type="term" value="C:endoplasmic reticulum membrane"/>
    <property type="evidence" value="ECO:0007669"/>
    <property type="project" value="UniProtKB-SubCell"/>
</dbReference>
<comment type="caution">
    <text evidence="13">The sequence shown here is derived from an EMBL/GenBank/DDBJ whole genome shotgun (WGS) entry which is preliminary data.</text>
</comment>
<comment type="subcellular location">
    <subcellularLocation>
        <location evidence="1">Endoplasmic reticulum membrane</location>
        <topology evidence="1">Single-pass type I membrane protein</topology>
    </subcellularLocation>
</comment>
<dbReference type="Proteomes" id="UP001311799">
    <property type="component" value="Unassembled WGS sequence"/>
</dbReference>
<protein>
    <submittedName>
        <fullName evidence="13">Transmembrane protein</fullName>
    </submittedName>
</protein>
<keyword evidence="3 10" id="KW-0812">Transmembrane</keyword>
<dbReference type="GO" id="GO:0030246">
    <property type="term" value="F:carbohydrate binding"/>
    <property type="evidence" value="ECO:0007669"/>
    <property type="project" value="InterPro"/>
</dbReference>
<keyword evidence="9" id="KW-0119">Carbohydrate metabolism</keyword>
<evidence type="ECO:0000256" key="5">
    <source>
        <dbReference type="ARBA" id="ARBA00022824"/>
    </source>
</evidence>
<feature type="transmembrane region" description="Helical" evidence="10">
    <location>
        <begin position="259"/>
        <end position="280"/>
    </location>
</feature>
<evidence type="ECO:0000256" key="9">
    <source>
        <dbReference type="ARBA" id="ARBA00023277"/>
    </source>
</evidence>
<gene>
    <name evidence="13" type="ORF">RS030_15</name>
</gene>
<keyword evidence="4 11" id="KW-0732">Signal</keyword>
<evidence type="ECO:0000256" key="10">
    <source>
        <dbReference type="SAM" id="Phobius"/>
    </source>
</evidence>
<evidence type="ECO:0000256" key="6">
    <source>
        <dbReference type="ARBA" id="ARBA00022989"/>
    </source>
</evidence>
<evidence type="ECO:0000256" key="1">
    <source>
        <dbReference type="ARBA" id="ARBA00004115"/>
    </source>
</evidence>
<evidence type="ECO:0000256" key="11">
    <source>
        <dbReference type="SAM" id="SignalP"/>
    </source>
</evidence>
<accession>A0AAV9XY98</accession>
<dbReference type="Pfam" id="PF11721">
    <property type="entry name" value="Malectin"/>
    <property type="match status" value="1"/>
</dbReference>
<evidence type="ECO:0000256" key="4">
    <source>
        <dbReference type="ARBA" id="ARBA00022729"/>
    </source>
</evidence>
<dbReference type="AlphaFoldDB" id="A0AAV9XY98"/>